<feature type="compositionally biased region" description="Polar residues" evidence="3">
    <location>
        <begin position="631"/>
        <end position="658"/>
    </location>
</feature>
<sequence>TLTPTSPPPAPSTRPHSLSLSLSLSLFIRKKIDECRNYMKVLLSRQGGLFICGTNAFNPLCASYTGDTLEMVGETVSGMARCPYDPKHANVALFAEGNLYTATVTDFLAIDAVIYRSLGDNPALRTVKHDSKWFREPYFVSAVEWGPHVYFFFREMAMEFNYLEKVVVSRVARVCKADQGGSQRVLEKQWTSFLKARLNCSIPGDSHFYFNLLHSTSPIIRMHGRDIILTVFSTPSNSIPGSAVCAFDMEQLAGVFDGRFKEQKSPESIWTPVPDEVVPKPRPGGCAVQGSKFNSSNSFPDDMLTFVKTHPLMDEAVPSLGQRPWIVRTMVRYQLNKMVVDTNAGPYGNQTVLFLGSSRGTILKFLVTPNRDNTVTSNNVFLEELEGYNPDRCGTDSPQARQLLSLTLDRISHSLLLAFPSCVIKVPVARCQLYSRCMKNCIASRDPYCGWTRGSTCSFLRAVFFMLTVILSMCLGLLQESFIEEPDGLVSVNLLVVSVVSAFATGAALSGLMVCWIMSLKHRQRSRASGSGMGSRRKSDKEQSMLGHGHSGSMISVTRISGSERPRSQVENMFTNGWPKSGDIDPGLPTPEQTPLQQKRPTPNVHLTDCDWDQSHTFLTQTGTPCPANSAREQSGRPSAPPTRNSAGEYNYPTTPQDSPDRRRVVSAPTTQSDYGEHLRWSRDGLNFSSNNATPSGHHPYPIQPRTNAALIRPGHHTQRGLNEIQDYSHLLVKSVSERNPNGQ</sequence>
<dbReference type="GO" id="GO:0030335">
    <property type="term" value="P:positive regulation of cell migration"/>
    <property type="evidence" value="ECO:0007669"/>
    <property type="project" value="TreeGrafter"/>
</dbReference>
<dbReference type="GO" id="GO:0001755">
    <property type="term" value="P:neural crest cell migration"/>
    <property type="evidence" value="ECO:0007669"/>
    <property type="project" value="TreeGrafter"/>
</dbReference>
<evidence type="ECO:0000256" key="4">
    <source>
        <dbReference type="SAM" id="Phobius"/>
    </source>
</evidence>
<name>A0A673H3N9_9TELE</name>
<organism evidence="6 7">
    <name type="scientific">Sinocyclocheilus rhinocerous</name>
    <dbReference type="NCBI Taxonomy" id="307959"/>
    <lineage>
        <taxon>Eukaryota</taxon>
        <taxon>Metazoa</taxon>
        <taxon>Chordata</taxon>
        <taxon>Craniata</taxon>
        <taxon>Vertebrata</taxon>
        <taxon>Euteleostomi</taxon>
        <taxon>Actinopterygii</taxon>
        <taxon>Neopterygii</taxon>
        <taxon>Teleostei</taxon>
        <taxon>Ostariophysi</taxon>
        <taxon>Cypriniformes</taxon>
        <taxon>Cyprinidae</taxon>
        <taxon>Cyprininae</taxon>
        <taxon>Sinocyclocheilus</taxon>
    </lineage>
</organism>
<evidence type="ECO:0000313" key="7">
    <source>
        <dbReference type="Proteomes" id="UP000472270"/>
    </source>
</evidence>
<keyword evidence="4" id="KW-1133">Transmembrane helix</keyword>
<feature type="transmembrane region" description="Helical" evidence="4">
    <location>
        <begin position="459"/>
        <end position="478"/>
    </location>
</feature>
<evidence type="ECO:0000259" key="5">
    <source>
        <dbReference type="PROSITE" id="PS51004"/>
    </source>
</evidence>
<dbReference type="Ensembl" id="ENSSRHT00000020746.1">
    <property type="protein sequence ID" value="ENSSRHP00000020104.1"/>
    <property type="gene ID" value="ENSSRHG00000010569.1"/>
</dbReference>
<dbReference type="GO" id="GO:0071526">
    <property type="term" value="P:semaphorin-plexin signaling pathway"/>
    <property type="evidence" value="ECO:0007669"/>
    <property type="project" value="TreeGrafter"/>
</dbReference>
<feature type="region of interest" description="Disordered" evidence="3">
    <location>
        <begin position="527"/>
        <end position="554"/>
    </location>
</feature>
<dbReference type="Gene3D" id="3.30.1680.10">
    <property type="entry name" value="ligand-binding face of the semaphorins, domain 2"/>
    <property type="match status" value="1"/>
</dbReference>
<accession>A0A673H3N9</accession>
<feature type="region of interest" description="Disordered" evidence="3">
    <location>
        <begin position="621"/>
        <end position="675"/>
    </location>
</feature>
<feature type="transmembrane region" description="Helical" evidence="4">
    <location>
        <begin position="490"/>
        <end position="517"/>
    </location>
</feature>
<dbReference type="GO" id="GO:0007411">
    <property type="term" value="P:axon guidance"/>
    <property type="evidence" value="ECO:0007669"/>
    <property type="project" value="TreeGrafter"/>
</dbReference>
<dbReference type="PANTHER" id="PTHR11036:SF10">
    <property type="entry name" value="SEMAPHORIN-6B"/>
    <property type="match status" value="1"/>
</dbReference>
<dbReference type="InterPro" id="IPR015943">
    <property type="entry name" value="WD40/YVTN_repeat-like_dom_sf"/>
</dbReference>
<feature type="domain" description="Sema" evidence="5">
    <location>
        <begin position="1"/>
        <end position="428"/>
    </location>
</feature>
<evidence type="ECO:0000256" key="2">
    <source>
        <dbReference type="PROSITE-ProRule" id="PRU00352"/>
    </source>
</evidence>
<dbReference type="InterPro" id="IPR027231">
    <property type="entry name" value="Semaphorin"/>
</dbReference>
<keyword evidence="7" id="KW-1185">Reference proteome</keyword>
<evidence type="ECO:0000256" key="1">
    <source>
        <dbReference type="ARBA" id="ARBA00023180"/>
    </source>
</evidence>
<comment type="caution">
    <text evidence="2">Lacks conserved residue(s) required for the propagation of feature annotation.</text>
</comment>
<evidence type="ECO:0000256" key="3">
    <source>
        <dbReference type="SAM" id="MobiDB-lite"/>
    </source>
</evidence>
<dbReference type="InterPro" id="IPR001627">
    <property type="entry name" value="Semap_dom"/>
</dbReference>
<dbReference type="PROSITE" id="PS51004">
    <property type="entry name" value="SEMA"/>
    <property type="match status" value="1"/>
</dbReference>
<dbReference type="SMART" id="SM00630">
    <property type="entry name" value="Sema"/>
    <property type="match status" value="1"/>
</dbReference>
<keyword evidence="4" id="KW-0472">Membrane</keyword>
<dbReference type="GO" id="GO:0045499">
    <property type="term" value="F:chemorepellent activity"/>
    <property type="evidence" value="ECO:0007669"/>
    <property type="project" value="TreeGrafter"/>
</dbReference>
<dbReference type="Proteomes" id="UP000472270">
    <property type="component" value="Unassembled WGS sequence"/>
</dbReference>
<dbReference type="SUPFAM" id="SSF103575">
    <property type="entry name" value="Plexin repeat"/>
    <property type="match status" value="1"/>
</dbReference>
<reference evidence="6" key="2">
    <citation type="submission" date="2025-09" db="UniProtKB">
        <authorList>
            <consortium name="Ensembl"/>
        </authorList>
    </citation>
    <scope>IDENTIFICATION</scope>
</reference>
<feature type="compositionally biased region" description="Polar residues" evidence="3">
    <location>
        <begin position="591"/>
        <end position="601"/>
    </location>
</feature>
<evidence type="ECO:0000313" key="6">
    <source>
        <dbReference type="Ensembl" id="ENSSRHP00000020104.1"/>
    </source>
</evidence>
<dbReference type="InterPro" id="IPR036352">
    <property type="entry name" value="Semap_dom_sf"/>
</dbReference>
<dbReference type="SUPFAM" id="SSF101912">
    <property type="entry name" value="Sema domain"/>
    <property type="match status" value="1"/>
</dbReference>
<dbReference type="Gene3D" id="2.130.10.10">
    <property type="entry name" value="YVTN repeat-like/Quinoprotein amine dehydrogenase"/>
    <property type="match status" value="1"/>
</dbReference>
<keyword evidence="1" id="KW-0325">Glycoprotein</keyword>
<dbReference type="AlphaFoldDB" id="A0A673H3N9"/>
<gene>
    <name evidence="6" type="primary">LOC107717564</name>
</gene>
<reference evidence="6" key="1">
    <citation type="submission" date="2025-08" db="UniProtKB">
        <authorList>
            <consortium name="Ensembl"/>
        </authorList>
    </citation>
    <scope>IDENTIFICATION</scope>
</reference>
<protein>
    <submittedName>
        <fullName evidence="6">Semaphorin-6B-like</fullName>
    </submittedName>
</protein>
<proteinExistence type="predicted"/>
<keyword evidence="4" id="KW-0812">Transmembrane</keyword>
<dbReference type="Pfam" id="PF01403">
    <property type="entry name" value="Sema"/>
    <property type="match status" value="1"/>
</dbReference>
<dbReference type="GO" id="GO:0005886">
    <property type="term" value="C:plasma membrane"/>
    <property type="evidence" value="ECO:0007669"/>
    <property type="project" value="TreeGrafter"/>
</dbReference>
<feature type="region of interest" description="Disordered" evidence="3">
    <location>
        <begin position="572"/>
        <end position="609"/>
    </location>
</feature>
<dbReference type="GO" id="GO:0030215">
    <property type="term" value="F:semaphorin receptor binding"/>
    <property type="evidence" value="ECO:0007669"/>
    <property type="project" value="InterPro"/>
</dbReference>
<dbReference type="PANTHER" id="PTHR11036">
    <property type="entry name" value="SEMAPHORIN"/>
    <property type="match status" value="1"/>
</dbReference>